<feature type="compositionally biased region" description="Polar residues" evidence="1">
    <location>
        <begin position="64"/>
        <end position="74"/>
    </location>
</feature>
<feature type="region of interest" description="Disordered" evidence="1">
    <location>
        <begin position="1120"/>
        <end position="1155"/>
    </location>
</feature>
<dbReference type="Proteomes" id="UP000663856">
    <property type="component" value="Unassembled WGS sequence"/>
</dbReference>
<dbReference type="PANTHER" id="PTHR21301">
    <property type="entry name" value="REVERSE TRANSCRIPTASE"/>
    <property type="match status" value="1"/>
</dbReference>
<evidence type="ECO:0000313" key="4">
    <source>
        <dbReference type="Proteomes" id="UP000663856"/>
    </source>
</evidence>
<proteinExistence type="predicted"/>
<dbReference type="InterPro" id="IPR058912">
    <property type="entry name" value="HTH_animal"/>
</dbReference>
<sequence>MDVNVTTVQNILLVQNQRKKKKCHGNLKDQRFRRKCRAKGMKSRKIEKLLLRRKLIHHKKKNPADNTMKNTIKFNNKPGHENVSSTEINLMRNLTKRKRDISAQDIKSNTRISKSTSSISVAQPKLKKLKRRTNLNIPMTTTITNNTAYKYYRRPIYLKRSPMILIQMLTNIINYNFKKKEERIFLCRRLDLLDKYYYLQVHQQLWQSYSDIGIQQHRWPDQLYTMAKTNDFQICQKYLDNHIIIIKKEIDTCHIQLNNQAQSYPVTTLSLDQLDHYLKAFVDCQRKYLSMRNNKQLQKFIDNFHDKQLFETISTYHLTIVDQNQYINRLMSIREKQATIYEELLMLEMRVLCKFLPKNFDQLERFIAPMIYSPLNNDQKMIEVRNKRYKTIQEAKRIWLNVFLKSYEVQLQEYDQQYENEFLQLESHLLNNTNINGSCVYEQIQQHMNYQTNKLKQQVTMKIRSLRGILIKNRRRSSSAKNTVGVWPEPYLDLLTNVFNRYEWKYLSFGPSCIRINQSAIRPRHQQEIAIQKDHKSIYEKVRSHLNEHYFVPMTATILKQYSSQLLHDLNLSYFSPLSYNDQTLALKQAKKVVSIQRKIKKHHLILRVTDKGYNFYIGTEKEFDKKAQNFFQDTKAFIELKENPFNKIQDNVIHLLNQIRAKNFIFQWQYNKMMPNRIKCQLAHLYFNPKTHKDGIPVRPIENTINAPTTNVSNYLDEIIRPIFDKECQNTTIIDGTSLIQTLHQYMRKGLFKSTTLFCTFDIRNLYTMLPQEEALDILVEFLHVHGYTKVKGIPLETIRLLASIVLKENVFVYGKKIYQQVLGGAMGSSFTLTLANIFLWKWQKELVRRQDMTCEYYGRYIDDVFITWNKSENALKQILENANTWHPNIKLEYKIGKSLPFLDILLSNNNGTLSTSVYHKPAAEPYVVPFISDHPRHVFENIVQTSLRRAIKYSSTFQLFNDETRYIKSTFLYNGYPSSFIDKTFRKFFSGHISSRSFLPFLENEAQFLQMRIALSGQPSRQQSQVEMRIATLATDNDHLIEELDKKQEFTVQEKHKQNEFQKKLIIHYTHEKRFNARKRELHRIFQETFANTQIIETKLIVGNRNQKSTMKELIRKRPRQAVLKNKVEANGNRKTSRHPQLNQKNQQNNNQI</sequence>
<comment type="caution">
    <text evidence="3">The sequence shown here is derived from an EMBL/GenBank/DDBJ whole genome shotgun (WGS) entry which is preliminary data.</text>
</comment>
<name>A0A816TZK8_9BILA</name>
<gene>
    <name evidence="3" type="ORF">WKI299_LOCUS21619</name>
</gene>
<feature type="domain" description="Reverse transcriptase" evidence="2">
    <location>
        <begin position="670"/>
        <end position="919"/>
    </location>
</feature>
<dbReference type="EMBL" id="CAJNRF010009138">
    <property type="protein sequence ID" value="CAF2107504.1"/>
    <property type="molecule type" value="Genomic_DNA"/>
</dbReference>
<organism evidence="3 4">
    <name type="scientific">Rotaria magnacalcarata</name>
    <dbReference type="NCBI Taxonomy" id="392030"/>
    <lineage>
        <taxon>Eukaryota</taxon>
        <taxon>Metazoa</taxon>
        <taxon>Spiralia</taxon>
        <taxon>Gnathifera</taxon>
        <taxon>Rotifera</taxon>
        <taxon>Eurotatoria</taxon>
        <taxon>Bdelloidea</taxon>
        <taxon>Philodinida</taxon>
        <taxon>Philodinidae</taxon>
        <taxon>Rotaria</taxon>
    </lineage>
</organism>
<evidence type="ECO:0000259" key="2">
    <source>
        <dbReference type="PROSITE" id="PS50878"/>
    </source>
</evidence>
<evidence type="ECO:0000313" key="3">
    <source>
        <dbReference type="EMBL" id="CAF2107504.1"/>
    </source>
</evidence>
<feature type="compositionally biased region" description="Low complexity" evidence="1">
    <location>
        <begin position="1143"/>
        <end position="1155"/>
    </location>
</feature>
<dbReference type="AlphaFoldDB" id="A0A816TZK8"/>
<dbReference type="InterPro" id="IPR000477">
    <property type="entry name" value="RT_dom"/>
</dbReference>
<dbReference type="PROSITE" id="PS50878">
    <property type="entry name" value="RT_POL"/>
    <property type="match status" value="1"/>
</dbReference>
<accession>A0A816TZK8</accession>
<dbReference type="PANTHER" id="PTHR21301:SF10">
    <property type="entry name" value="REVERSE TRANSCRIPTASE DOMAIN-CONTAINING PROTEIN"/>
    <property type="match status" value="1"/>
</dbReference>
<protein>
    <recommendedName>
        <fullName evidence="2">Reverse transcriptase domain-containing protein</fullName>
    </recommendedName>
</protein>
<reference evidence="3" key="1">
    <citation type="submission" date="2021-02" db="EMBL/GenBank/DDBJ databases">
        <authorList>
            <person name="Nowell W R."/>
        </authorList>
    </citation>
    <scope>NUCLEOTIDE SEQUENCE</scope>
</reference>
<dbReference type="Pfam" id="PF26215">
    <property type="entry name" value="HTH_animal"/>
    <property type="match status" value="1"/>
</dbReference>
<feature type="region of interest" description="Disordered" evidence="1">
    <location>
        <begin position="61"/>
        <end position="83"/>
    </location>
</feature>
<evidence type="ECO:0000256" key="1">
    <source>
        <dbReference type="SAM" id="MobiDB-lite"/>
    </source>
</evidence>